<comment type="caution">
    <text evidence="3">The sequence shown here is derived from an EMBL/GenBank/DDBJ whole genome shotgun (WGS) entry which is preliminary data.</text>
</comment>
<dbReference type="Proteomes" id="UP000295818">
    <property type="component" value="Unassembled WGS sequence"/>
</dbReference>
<feature type="transmembrane region" description="Helical" evidence="2">
    <location>
        <begin position="6"/>
        <end position="24"/>
    </location>
</feature>
<organism evidence="3 4">
    <name type="scientific">Kribbella orskensis</name>
    <dbReference type="NCBI Taxonomy" id="2512216"/>
    <lineage>
        <taxon>Bacteria</taxon>
        <taxon>Bacillati</taxon>
        <taxon>Actinomycetota</taxon>
        <taxon>Actinomycetes</taxon>
        <taxon>Propionibacteriales</taxon>
        <taxon>Kribbellaceae</taxon>
        <taxon>Kribbella</taxon>
    </lineage>
</organism>
<evidence type="ECO:0000313" key="4">
    <source>
        <dbReference type="Proteomes" id="UP000295818"/>
    </source>
</evidence>
<evidence type="ECO:0000313" key="3">
    <source>
        <dbReference type="EMBL" id="TCO13631.1"/>
    </source>
</evidence>
<sequence>METVITIIVIVVVVAAAIVAAYAYKRRRSDQLQQRFGPEYERTIEESGDRKVAERDLRQREQRRAKLDIHPLSGATAERYRAEWNVLQQGFVDAPADAVEQADRLVLRMMRESGYPVDDFDQRAADISVDHPEVAENYREAHRVAVAQTQGPVDTEDLRQAVTAYRRLVDVLLVDERAELDGQRADLDGADIDARHVTGPTDTREQS</sequence>
<accession>A0ABY2BAL4</accession>
<proteinExistence type="predicted"/>
<keyword evidence="4" id="KW-1185">Reference proteome</keyword>
<keyword evidence="2" id="KW-0812">Transmembrane</keyword>
<dbReference type="RefSeq" id="WP_199240188.1">
    <property type="nucleotide sequence ID" value="NZ_SLWM01000022.1"/>
</dbReference>
<dbReference type="EMBL" id="SLWM01000022">
    <property type="protein sequence ID" value="TCO13631.1"/>
    <property type="molecule type" value="Genomic_DNA"/>
</dbReference>
<feature type="region of interest" description="Disordered" evidence="1">
    <location>
        <begin position="186"/>
        <end position="207"/>
    </location>
</feature>
<name>A0ABY2BAL4_9ACTN</name>
<gene>
    <name evidence="3" type="ORF">EV644_122106</name>
</gene>
<reference evidence="3 4" key="1">
    <citation type="journal article" date="2015" name="Stand. Genomic Sci.">
        <title>Genomic Encyclopedia of Bacterial and Archaeal Type Strains, Phase III: the genomes of soil and plant-associated and newly described type strains.</title>
        <authorList>
            <person name="Whitman W.B."/>
            <person name="Woyke T."/>
            <person name="Klenk H.P."/>
            <person name="Zhou Y."/>
            <person name="Lilburn T.G."/>
            <person name="Beck B.J."/>
            <person name="De Vos P."/>
            <person name="Vandamme P."/>
            <person name="Eisen J.A."/>
            <person name="Garrity G."/>
            <person name="Hugenholtz P."/>
            <person name="Kyrpides N.C."/>
        </authorList>
    </citation>
    <scope>NUCLEOTIDE SEQUENCE [LARGE SCALE GENOMIC DNA]</scope>
    <source>
        <strain evidence="3 4">VKM Ac-2538</strain>
    </source>
</reference>
<evidence type="ECO:0000256" key="1">
    <source>
        <dbReference type="SAM" id="MobiDB-lite"/>
    </source>
</evidence>
<protein>
    <recommendedName>
        <fullName evidence="5">Secreted protein</fullName>
    </recommendedName>
</protein>
<keyword evidence="2" id="KW-1133">Transmembrane helix</keyword>
<keyword evidence="2" id="KW-0472">Membrane</keyword>
<evidence type="ECO:0000256" key="2">
    <source>
        <dbReference type="SAM" id="Phobius"/>
    </source>
</evidence>
<evidence type="ECO:0008006" key="5">
    <source>
        <dbReference type="Google" id="ProtNLM"/>
    </source>
</evidence>